<dbReference type="InParanoid" id="A0A2N3N8M8"/>
<keyword evidence="11" id="KW-1185">Reference proteome</keyword>
<feature type="domain" description="TOG" evidence="9">
    <location>
        <begin position="30"/>
        <end position="254"/>
    </location>
</feature>
<dbReference type="GO" id="GO:0005876">
    <property type="term" value="C:spindle microtubule"/>
    <property type="evidence" value="ECO:0007669"/>
    <property type="project" value="TreeGrafter"/>
</dbReference>
<evidence type="ECO:0000259" key="9">
    <source>
        <dbReference type="SMART" id="SM01349"/>
    </source>
</evidence>
<evidence type="ECO:0000256" key="8">
    <source>
        <dbReference type="SAM" id="MobiDB-lite"/>
    </source>
</evidence>
<dbReference type="InterPro" id="IPR024395">
    <property type="entry name" value="CLASP_N_dom"/>
</dbReference>
<dbReference type="InterPro" id="IPR016024">
    <property type="entry name" value="ARM-type_fold"/>
</dbReference>
<comment type="similarity">
    <text evidence="2">Belongs to the CLASP family.</text>
</comment>
<accession>A0A2N3N8M8</accession>
<dbReference type="Pfam" id="PF12348">
    <property type="entry name" value="CLASP_N"/>
    <property type="match status" value="2"/>
</dbReference>
<dbReference type="GO" id="GO:0008017">
    <property type="term" value="F:microtubule binding"/>
    <property type="evidence" value="ECO:0007669"/>
    <property type="project" value="TreeGrafter"/>
</dbReference>
<feature type="compositionally biased region" description="Low complexity" evidence="8">
    <location>
        <begin position="744"/>
        <end position="753"/>
    </location>
</feature>
<feature type="compositionally biased region" description="Polar residues" evidence="8">
    <location>
        <begin position="528"/>
        <end position="542"/>
    </location>
</feature>
<dbReference type="PANTHER" id="PTHR21567">
    <property type="entry name" value="CLASP"/>
    <property type="match status" value="1"/>
</dbReference>
<proteinExistence type="inferred from homology"/>
<feature type="domain" description="TOG" evidence="9">
    <location>
        <begin position="303"/>
        <end position="541"/>
    </location>
</feature>
<dbReference type="Gene3D" id="1.25.10.10">
    <property type="entry name" value="Leucine-rich Repeat Variant"/>
    <property type="match status" value="3"/>
</dbReference>
<keyword evidence="6" id="KW-0498">Mitosis</keyword>
<feature type="region of interest" description="Disordered" evidence="8">
    <location>
        <begin position="528"/>
        <end position="566"/>
    </location>
</feature>
<feature type="region of interest" description="Disordered" evidence="8">
    <location>
        <begin position="580"/>
        <end position="778"/>
    </location>
</feature>
<dbReference type="GO" id="GO:0090307">
    <property type="term" value="P:mitotic spindle assembly"/>
    <property type="evidence" value="ECO:0007669"/>
    <property type="project" value="TreeGrafter"/>
</dbReference>
<evidence type="ECO:0000256" key="3">
    <source>
        <dbReference type="ARBA" id="ARBA00011375"/>
    </source>
</evidence>
<name>A0A2N3N8M8_9PEZI</name>
<dbReference type="SUPFAM" id="SSF48371">
    <property type="entry name" value="ARM repeat"/>
    <property type="match status" value="1"/>
</dbReference>
<dbReference type="VEuPathDB" id="FungiDB:jhhlp_003394"/>
<evidence type="ECO:0000256" key="2">
    <source>
        <dbReference type="ARBA" id="ARBA00009549"/>
    </source>
</evidence>
<dbReference type="InterPro" id="IPR034085">
    <property type="entry name" value="TOG"/>
</dbReference>
<dbReference type="STRING" id="41688.A0A2N3N8M8"/>
<dbReference type="GO" id="GO:0060172">
    <property type="term" value="P:astral microtubule depolymerization"/>
    <property type="evidence" value="ECO:0007669"/>
    <property type="project" value="TreeGrafter"/>
</dbReference>
<evidence type="ECO:0000313" key="10">
    <source>
        <dbReference type="EMBL" id="PKS08785.1"/>
    </source>
</evidence>
<dbReference type="AlphaFoldDB" id="A0A2N3N8M8"/>
<evidence type="ECO:0000256" key="1">
    <source>
        <dbReference type="ARBA" id="ARBA00004186"/>
    </source>
</evidence>
<protein>
    <recommendedName>
        <fullName evidence="9">TOG domain-containing protein</fullName>
    </recommendedName>
</protein>
<dbReference type="GO" id="GO:0005881">
    <property type="term" value="C:cytoplasmic microtubule"/>
    <property type="evidence" value="ECO:0007669"/>
    <property type="project" value="TreeGrafter"/>
</dbReference>
<keyword evidence="5" id="KW-0493">Microtubule</keyword>
<gene>
    <name evidence="10" type="ORF">jhhlp_003394</name>
</gene>
<feature type="region of interest" description="Disordered" evidence="8">
    <location>
        <begin position="850"/>
        <end position="870"/>
    </location>
</feature>
<dbReference type="GO" id="GO:0005815">
    <property type="term" value="C:microtubule organizing center"/>
    <property type="evidence" value="ECO:0007669"/>
    <property type="project" value="TreeGrafter"/>
</dbReference>
<evidence type="ECO:0000256" key="5">
    <source>
        <dbReference type="ARBA" id="ARBA00022701"/>
    </source>
</evidence>
<dbReference type="InterPro" id="IPR011989">
    <property type="entry name" value="ARM-like"/>
</dbReference>
<evidence type="ECO:0000256" key="7">
    <source>
        <dbReference type="ARBA" id="ARBA00024889"/>
    </source>
</evidence>
<dbReference type="GO" id="GO:0051301">
    <property type="term" value="P:cell division"/>
    <property type="evidence" value="ECO:0007669"/>
    <property type="project" value="UniProtKB-KW"/>
</dbReference>
<feature type="compositionally biased region" description="Polar residues" evidence="8">
    <location>
        <begin position="722"/>
        <end position="734"/>
    </location>
</feature>
<dbReference type="PANTHER" id="PTHR21567:SF9">
    <property type="entry name" value="CLIP-ASSOCIATING PROTEIN"/>
    <property type="match status" value="1"/>
</dbReference>
<evidence type="ECO:0000256" key="6">
    <source>
        <dbReference type="ARBA" id="ARBA00022776"/>
    </source>
</evidence>
<feature type="compositionally biased region" description="Low complexity" evidence="8">
    <location>
        <begin position="675"/>
        <end position="694"/>
    </location>
</feature>
<evidence type="ECO:0000256" key="4">
    <source>
        <dbReference type="ARBA" id="ARBA00022618"/>
    </source>
</evidence>
<comment type="subunit">
    <text evidence="3">Interacts with microtubules.</text>
</comment>
<dbReference type="SMART" id="SM01349">
    <property type="entry name" value="TOG"/>
    <property type="match status" value="2"/>
</dbReference>
<evidence type="ECO:0000313" key="11">
    <source>
        <dbReference type="Proteomes" id="UP000233524"/>
    </source>
</evidence>
<comment type="caution">
    <text evidence="10">The sequence shown here is derived from an EMBL/GenBank/DDBJ whole genome shotgun (WGS) entry which is preliminary data.</text>
</comment>
<comment type="subcellular location">
    <subcellularLocation>
        <location evidence="1">Cytoplasm</location>
        <location evidence="1">Cytoskeleton</location>
        <location evidence="1">Spindle</location>
    </subcellularLocation>
</comment>
<keyword evidence="4" id="KW-0132">Cell division</keyword>
<dbReference type="OrthoDB" id="46159at2759"/>
<dbReference type="GO" id="GO:1990023">
    <property type="term" value="C:mitotic spindle midzone"/>
    <property type="evidence" value="ECO:0007669"/>
    <property type="project" value="TreeGrafter"/>
</dbReference>
<dbReference type="Proteomes" id="UP000233524">
    <property type="component" value="Unassembled WGS sequence"/>
</dbReference>
<sequence length="1112" mass="120688">MIDREPRQPEKNYFSYRFLPSPSPQEMTERITDKQVADLQALLLKSDVITDNKVNAVNAVKSGIKQHNVPETCVPQLFDALRSASVSQHAALANAGFSSLNHLLTRLSRQEPKFVSKEAMRTMPVVIEKLGDQKDKLRAIATQAMTTVYGIAPAEVERSVRNTAMSGKNPRAKEASMHWLVTMHKEQGMQFRTYVPLLMDLLEDTDGMVRDVAKSTVIELFKTAPAAAKSDLKRQLKNFKVRTAIEQAIVKALAPTGGERSEVVTPSLTTSVSSLAGADRPVTPMFEGKADSVEPTYVNTQRELDEIFREMGYHFEGRETEQNWMKREEGVTILRRLIVGNAPSDFPDAYIAGVRALLDGIIKAINSLRTSLSKEGCALVQDLANCFGPRIDPMVELLMQTLLKLSASTKKIASQLANTTIDIILSKVSFSNRLLQHISSASQDKNVQPRLYATGWMKTILLKEEQHKAHIEHGGGLDLVEKSIKKGLADANPGVREKSRATYWTYAKIWPGRAEIIMENLDSTAQKLLQKDPNNPNSPKKATTTTTTARPGLGLSKSTMGGAKPSLRETVMAGRKALGGGVKNVPARPGSAMAGFSPVRNGANSAAPAPVSSGPVQPRQRPESTLAVNSGGMSAAPTRPTRRRPELAARPATAGPYSVRSHGGPSAEASSPADTVKSTKSTVSKPSTTSSPRRTGQRPRPGHASHASESSIPSPTKAAFSKPSSPAKTGSVRTTPVKLKKTQSSPGSAGSASRAEELTLVVPTIGTLQSTPPRVAPPMPSPIPETPIMAASESTPTTTPKDLSPSKALQVYEDPFVDDQSTPKLAAFTGPVLEDRPINENTVPAPLVSADAQAPDEPPSSPEKSRQNSRLLESGITRVKAKSLDVHGFRKFQSLIRDNKAVFSGDKFETLLLGLFDFLQDPLENTPPEKVPDIKAQVLATIKLLLKKDRFNFQPHVSTGLESLLRARSAYEARTYIVSGLELLADELVTLGDASELVMTLTAQLDKSNDTTPEGCRCLGMGMHALRQLLEKRTSYVPSQTELQRLAGLESRCLDSADSGVRMDAVQLCVAMHTRIGEAAFWEALKDIKDDPKNLITYYIVKKQREQEGEAA</sequence>
<dbReference type="EMBL" id="NLAX01000010">
    <property type="protein sequence ID" value="PKS08785.1"/>
    <property type="molecule type" value="Genomic_DNA"/>
</dbReference>
<reference evidence="10 11" key="1">
    <citation type="journal article" date="2017" name="G3 (Bethesda)">
        <title>First Draft Genome Sequence of the Pathogenic Fungus Lomentospora prolificans (Formerly Scedosporium prolificans).</title>
        <authorList>
            <person name="Luo R."/>
            <person name="Zimin A."/>
            <person name="Workman R."/>
            <person name="Fan Y."/>
            <person name="Pertea G."/>
            <person name="Grossman N."/>
            <person name="Wear M.P."/>
            <person name="Jia B."/>
            <person name="Miller H."/>
            <person name="Casadevall A."/>
            <person name="Timp W."/>
            <person name="Zhang S.X."/>
            <person name="Salzberg S.L."/>
        </authorList>
    </citation>
    <scope>NUCLEOTIDE SEQUENCE [LARGE SCALE GENOMIC DNA]</scope>
    <source>
        <strain evidence="10 11">JHH-5317</strain>
    </source>
</reference>
<organism evidence="10 11">
    <name type="scientific">Lomentospora prolificans</name>
    <dbReference type="NCBI Taxonomy" id="41688"/>
    <lineage>
        <taxon>Eukaryota</taxon>
        <taxon>Fungi</taxon>
        <taxon>Dikarya</taxon>
        <taxon>Ascomycota</taxon>
        <taxon>Pezizomycotina</taxon>
        <taxon>Sordariomycetes</taxon>
        <taxon>Hypocreomycetidae</taxon>
        <taxon>Microascales</taxon>
        <taxon>Microascaceae</taxon>
        <taxon>Lomentospora</taxon>
    </lineage>
</organism>
<comment type="function">
    <text evidence="7">Microtubule binding protein that promotes the stabilization of dynamic microtubules. Required for mitotic spindle formation.</text>
</comment>
<keyword evidence="6" id="KW-0131">Cell cycle</keyword>